<proteinExistence type="predicted"/>
<reference evidence="4" key="1">
    <citation type="submission" date="2010-07" db="EMBL/GenBank/DDBJ databases">
        <title>The genome sequence of Gaeumannomyces graminis var. tritici strain R3-111a-1.</title>
        <authorList>
            <consortium name="The Broad Institute Genome Sequencing Platform"/>
            <person name="Ma L.-J."/>
            <person name="Dead R."/>
            <person name="Young S."/>
            <person name="Zeng Q."/>
            <person name="Koehrsen M."/>
            <person name="Alvarado L."/>
            <person name="Berlin A."/>
            <person name="Chapman S.B."/>
            <person name="Chen Z."/>
            <person name="Freedman E."/>
            <person name="Gellesch M."/>
            <person name="Goldberg J."/>
            <person name="Griggs A."/>
            <person name="Gujja S."/>
            <person name="Heilman E.R."/>
            <person name="Heiman D."/>
            <person name="Hepburn T."/>
            <person name="Howarth C."/>
            <person name="Jen D."/>
            <person name="Larson L."/>
            <person name="Mehta T."/>
            <person name="Neiman D."/>
            <person name="Pearson M."/>
            <person name="Roberts A."/>
            <person name="Saif S."/>
            <person name="Shea T."/>
            <person name="Shenoy N."/>
            <person name="Sisk P."/>
            <person name="Stolte C."/>
            <person name="Sykes S."/>
            <person name="Walk T."/>
            <person name="White J."/>
            <person name="Yandava C."/>
            <person name="Haas B."/>
            <person name="Nusbaum C."/>
            <person name="Birren B."/>
        </authorList>
    </citation>
    <scope>NUCLEOTIDE SEQUENCE [LARGE SCALE GENOMIC DNA]</scope>
    <source>
        <strain evidence="4">R3-111a-1</strain>
    </source>
</reference>
<dbReference type="VEuPathDB" id="FungiDB:GGTG_00553"/>
<reference evidence="3" key="4">
    <citation type="journal article" date="2015" name="G3 (Bethesda)">
        <title>Genome sequences of three phytopathogenic species of the Magnaporthaceae family of fungi.</title>
        <authorList>
            <person name="Okagaki L.H."/>
            <person name="Nunes C.C."/>
            <person name="Sailsbery J."/>
            <person name="Clay B."/>
            <person name="Brown D."/>
            <person name="John T."/>
            <person name="Oh Y."/>
            <person name="Young N."/>
            <person name="Fitzgerald M."/>
            <person name="Haas B.J."/>
            <person name="Zeng Q."/>
            <person name="Young S."/>
            <person name="Adiconis X."/>
            <person name="Fan L."/>
            <person name="Levin J.Z."/>
            <person name="Mitchell T.K."/>
            <person name="Okubara P.A."/>
            <person name="Farman M.L."/>
            <person name="Kohn L.M."/>
            <person name="Birren B."/>
            <person name="Ma L.-J."/>
            <person name="Dean R.A."/>
        </authorList>
    </citation>
    <scope>NUCLEOTIDE SEQUENCE</scope>
    <source>
        <strain evidence="3">R3-111a-1</strain>
    </source>
</reference>
<dbReference type="RefSeq" id="XP_009216567.1">
    <property type="nucleotide sequence ID" value="XM_009218303.1"/>
</dbReference>
<evidence type="ECO:0000313" key="4">
    <source>
        <dbReference type="Proteomes" id="UP000006039"/>
    </source>
</evidence>
<keyword evidence="1" id="KW-0812">Transmembrane</keyword>
<reference evidence="3" key="5">
    <citation type="submission" date="2018-04" db="UniProtKB">
        <authorList>
            <consortium name="EnsemblFungi"/>
        </authorList>
    </citation>
    <scope>IDENTIFICATION</scope>
    <source>
        <strain evidence="3">R3-111a-1</strain>
    </source>
</reference>
<evidence type="ECO:0000313" key="3">
    <source>
        <dbReference type="EnsemblFungi" id="EJT80558"/>
    </source>
</evidence>
<dbReference type="EnsemblFungi" id="EJT80558">
    <property type="protein sequence ID" value="EJT80558"/>
    <property type="gene ID" value="GGTG_00553"/>
</dbReference>
<keyword evidence="1" id="KW-1133">Transmembrane helix</keyword>
<dbReference type="AlphaFoldDB" id="J3NH16"/>
<organism evidence="2">
    <name type="scientific">Gaeumannomyces tritici (strain R3-111a-1)</name>
    <name type="common">Wheat and barley take-all root rot fungus</name>
    <name type="synonym">Gaeumannomyces graminis var. tritici</name>
    <dbReference type="NCBI Taxonomy" id="644352"/>
    <lineage>
        <taxon>Eukaryota</taxon>
        <taxon>Fungi</taxon>
        <taxon>Dikarya</taxon>
        <taxon>Ascomycota</taxon>
        <taxon>Pezizomycotina</taxon>
        <taxon>Sordariomycetes</taxon>
        <taxon>Sordariomycetidae</taxon>
        <taxon>Magnaporthales</taxon>
        <taxon>Magnaporthaceae</taxon>
        <taxon>Gaeumannomyces</taxon>
    </lineage>
</organism>
<accession>J3NH16</accession>
<sequence length="83" mass="9482">MPGNVWGNRLFFPFEATSLFFFLFVHLTTIPITLTIVTVNNWYLAVPFGHLDLTGNYKCYPLYPITLIKFGFGFAGTFNLLNP</sequence>
<protein>
    <submittedName>
        <fullName evidence="2 3">Uncharacterized protein</fullName>
    </submittedName>
</protein>
<keyword evidence="1" id="KW-0472">Membrane</keyword>
<dbReference type="GeneID" id="20341011"/>
<evidence type="ECO:0000313" key="2">
    <source>
        <dbReference type="EMBL" id="EJT80558.1"/>
    </source>
</evidence>
<gene>
    <name evidence="3" type="primary">20341011</name>
    <name evidence="2" type="ORF">GGTG_00553</name>
</gene>
<evidence type="ECO:0000256" key="1">
    <source>
        <dbReference type="SAM" id="Phobius"/>
    </source>
</evidence>
<reference evidence="2" key="3">
    <citation type="submission" date="2010-09" db="EMBL/GenBank/DDBJ databases">
        <title>Annotation of Gaeumannomyces graminis var. tritici R3-111a-1.</title>
        <authorList>
            <consortium name="The Broad Institute Genome Sequencing Platform"/>
            <person name="Ma L.-J."/>
            <person name="Dead R."/>
            <person name="Young S.K."/>
            <person name="Zeng Q."/>
            <person name="Gargeya S."/>
            <person name="Fitzgerald M."/>
            <person name="Haas B."/>
            <person name="Abouelleil A."/>
            <person name="Alvarado L."/>
            <person name="Arachchi H.M."/>
            <person name="Berlin A."/>
            <person name="Brown A."/>
            <person name="Chapman S.B."/>
            <person name="Chen Z."/>
            <person name="Dunbar C."/>
            <person name="Freedman E."/>
            <person name="Gearin G."/>
            <person name="Gellesch M."/>
            <person name="Goldberg J."/>
            <person name="Griggs A."/>
            <person name="Gujja S."/>
            <person name="Heiman D."/>
            <person name="Howarth C."/>
            <person name="Larson L."/>
            <person name="Lui A."/>
            <person name="MacDonald P.J.P."/>
            <person name="Mehta T."/>
            <person name="Montmayeur A."/>
            <person name="Murphy C."/>
            <person name="Neiman D."/>
            <person name="Pearson M."/>
            <person name="Priest M."/>
            <person name="Roberts A."/>
            <person name="Saif S."/>
            <person name="Shea T."/>
            <person name="Shenoy N."/>
            <person name="Sisk P."/>
            <person name="Stolte C."/>
            <person name="Sykes S."/>
            <person name="Yandava C."/>
            <person name="Wortman J."/>
            <person name="Nusbaum C."/>
            <person name="Birren B."/>
        </authorList>
    </citation>
    <scope>NUCLEOTIDE SEQUENCE</scope>
    <source>
        <strain evidence="2">R3-111a-1</strain>
    </source>
</reference>
<dbReference type="Proteomes" id="UP000006039">
    <property type="component" value="Unassembled WGS sequence"/>
</dbReference>
<name>J3NH16_GAET3</name>
<dbReference type="HOGENOM" id="CLU_2542692_0_0_1"/>
<feature type="transmembrane region" description="Helical" evidence="1">
    <location>
        <begin position="19"/>
        <end position="42"/>
    </location>
</feature>
<feature type="transmembrane region" description="Helical" evidence="1">
    <location>
        <begin position="62"/>
        <end position="81"/>
    </location>
</feature>
<dbReference type="EMBL" id="GL385395">
    <property type="protein sequence ID" value="EJT80558.1"/>
    <property type="molecule type" value="Genomic_DNA"/>
</dbReference>
<reference evidence="2" key="2">
    <citation type="submission" date="2010-07" db="EMBL/GenBank/DDBJ databases">
        <authorList>
            <consortium name="The Broad Institute Genome Sequencing Platform"/>
            <consortium name="Broad Institute Genome Sequencing Center for Infectious Disease"/>
            <person name="Ma L.-J."/>
            <person name="Dead R."/>
            <person name="Young S."/>
            <person name="Zeng Q."/>
            <person name="Koehrsen M."/>
            <person name="Alvarado L."/>
            <person name="Berlin A."/>
            <person name="Chapman S.B."/>
            <person name="Chen Z."/>
            <person name="Freedman E."/>
            <person name="Gellesch M."/>
            <person name="Goldberg J."/>
            <person name="Griggs A."/>
            <person name="Gujja S."/>
            <person name="Heilman E.R."/>
            <person name="Heiman D."/>
            <person name="Hepburn T."/>
            <person name="Howarth C."/>
            <person name="Jen D."/>
            <person name="Larson L."/>
            <person name="Mehta T."/>
            <person name="Neiman D."/>
            <person name="Pearson M."/>
            <person name="Roberts A."/>
            <person name="Saif S."/>
            <person name="Shea T."/>
            <person name="Shenoy N."/>
            <person name="Sisk P."/>
            <person name="Stolte C."/>
            <person name="Sykes S."/>
            <person name="Walk T."/>
            <person name="White J."/>
            <person name="Yandava C."/>
            <person name="Haas B."/>
            <person name="Nusbaum C."/>
            <person name="Birren B."/>
        </authorList>
    </citation>
    <scope>NUCLEOTIDE SEQUENCE</scope>
    <source>
        <strain evidence="2">R3-111a-1</strain>
    </source>
</reference>
<keyword evidence="4" id="KW-1185">Reference proteome</keyword>